<dbReference type="PANTHER" id="PTHR43138">
    <property type="entry name" value="ACETYLTRANSFERASE, GNAT FAMILY"/>
    <property type="match status" value="1"/>
</dbReference>
<dbReference type="CDD" id="cd04301">
    <property type="entry name" value="NAT_SF"/>
    <property type="match status" value="1"/>
</dbReference>
<reference evidence="2 3" key="1">
    <citation type="submission" date="2018-09" db="EMBL/GenBank/DDBJ databases">
        <authorList>
            <person name="Zhu H."/>
        </authorList>
    </citation>
    <scope>NUCLEOTIDE SEQUENCE [LARGE SCALE GENOMIC DNA]</scope>
    <source>
        <strain evidence="2 3">K2R01-6</strain>
    </source>
</reference>
<keyword evidence="3" id="KW-1185">Reference proteome</keyword>
<evidence type="ECO:0000313" key="3">
    <source>
        <dbReference type="Proteomes" id="UP000286100"/>
    </source>
</evidence>
<dbReference type="Proteomes" id="UP000286100">
    <property type="component" value="Unassembled WGS sequence"/>
</dbReference>
<evidence type="ECO:0000259" key="1">
    <source>
        <dbReference type="PROSITE" id="PS51186"/>
    </source>
</evidence>
<dbReference type="GO" id="GO:0016747">
    <property type="term" value="F:acyltransferase activity, transferring groups other than amino-acyl groups"/>
    <property type="evidence" value="ECO:0007669"/>
    <property type="project" value="InterPro"/>
</dbReference>
<dbReference type="InterPro" id="IPR000182">
    <property type="entry name" value="GNAT_dom"/>
</dbReference>
<gene>
    <name evidence="2" type="ORF">D3876_08715</name>
</gene>
<sequence length="174" mass="18446">MIVREAGAADWPHIWPFFRAITAAGETYTYPRDLTEPAARALWMIPAPGHVLVAENSDGTILGSAKVGPNQMGPGSHVASASFMVDPARRGAGIGRMLGEAAIGWAAAQGFRAMQFNAVVATNTPAVALWQKLGFAIIATVPEAFDHPVHGLVGLHIMHRRLDRAADGAWTAIC</sequence>
<accession>A0A418WKH3</accession>
<evidence type="ECO:0000313" key="2">
    <source>
        <dbReference type="EMBL" id="RJF90329.1"/>
    </source>
</evidence>
<protein>
    <submittedName>
        <fullName evidence="2">GNAT family N-acetyltransferase</fullName>
    </submittedName>
</protein>
<dbReference type="SUPFAM" id="SSF55729">
    <property type="entry name" value="Acyl-CoA N-acyltransferases (Nat)"/>
    <property type="match status" value="1"/>
</dbReference>
<dbReference type="RefSeq" id="WP_119761444.1">
    <property type="nucleotide sequence ID" value="NZ_QYUM01000003.1"/>
</dbReference>
<dbReference type="PANTHER" id="PTHR43138:SF1">
    <property type="entry name" value="N-ACETYLTRANSFERASE ACA1"/>
    <property type="match status" value="1"/>
</dbReference>
<feature type="domain" description="N-acetyltransferase" evidence="1">
    <location>
        <begin position="1"/>
        <end position="163"/>
    </location>
</feature>
<keyword evidence="2" id="KW-0808">Transferase</keyword>
<dbReference type="OrthoDB" id="9788300at2"/>
<dbReference type="PROSITE" id="PS51186">
    <property type="entry name" value="GNAT"/>
    <property type="match status" value="1"/>
</dbReference>
<comment type="caution">
    <text evidence="2">The sequence shown here is derived from an EMBL/GenBank/DDBJ whole genome shotgun (WGS) entry which is preliminary data.</text>
</comment>
<proteinExistence type="predicted"/>
<dbReference type="InterPro" id="IPR016181">
    <property type="entry name" value="Acyl_CoA_acyltransferase"/>
</dbReference>
<dbReference type="AlphaFoldDB" id="A0A418WKH3"/>
<dbReference type="EMBL" id="QYUM01000003">
    <property type="protein sequence ID" value="RJF90329.1"/>
    <property type="molecule type" value="Genomic_DNA"/>
</dbReference>
<organism evidence="2 3">
    <name type="scientific">Sphingomonas cavernae</name>
    <dbReference type="NCBI Taxonomy" id="2320861"/>
    <lineage>
        <taxon>Bacteria</taxon>
        <taxon>Pseudomonadati</taxon>
        <taxon>Pseudomonadota</taxon>
        <taxon>Alphaproteobacteria</taxon>
        <taxon>Sphingomonadales</taxon>
        <taxon>Sphingomonadaceae</taxon>
        <taxon>Sphingomonas</taxon>
    </lineage>
</organism>
<dbReference type="InterPro" id="IPR052742">
    <property type="entry name" value="Mito_N-acetyltransferase"/>
</dbReference>
<name>A0A418WKH3_9SPHN</name>
<dbReference type="Pfam" id="PF00583">
    <property type="entry name" value="Acetyltransf_1"/>
    <property type="match status" value="1"/>
</dbReference>
<dbReference type="Gene3D" id="3.40.630.30">
    <property type="match status" value="1"/>
</dbReference>